<dbReference type="PANTHER" id="PTHR23322:SF6">
    <property type="entry name" value="UBX DOMAIN-CONTAINING PROTEIN 7"/>
    <property type="match status" value="1"/>
</dbReference>
<proteinExistence type="predicted"/>
<dbReference type="PANTHER" id="PTHR23322">
    <property type="entry name" value="FAS-ASSOCIATED PROTEIN"/>
    <property type="match status" value="1"/>
</dbReference>
<evidence type="ECO:0008006" key="4">
    <source>
        <dbReference type="Google" id="ProtNLM"/>
    </source>
</evidence>
<reference evidence="2 3" key="1">
    <citation type="journal article" date="2011" name="Proc. Natl. Acad. Sci. U.S.A.">
        <title>Niche of harmful alga Aureococcus anophagefferens revealed through ecogenomics.</title>
        <authorList>
            <person name="Gobler C.J."/>
            <person name="Berry D.L."/>
            <person name="Dyhrman S.T."/>
            <person name="Wilhelm S.W."/>
            <person name="Salamov A."/>
            <person name="Lobanov A.V."/>
            <person name="Zhang Y."/>
            <person name="Collier J.L."/>
            <person name="Wurch L.L."/>
            <person name="Kustka A.B."/>
            <person name="Dill B.D."/>
            <person name="Shah M."/>
            <person name="VerBerkmoes N.C."/>
            <person name="Kuo A."/>
            <person name="Terry A."/>
            <person name="Pangilinan J."/>
            <person name="Lindquist E.A."/>
            <person name="Lucas S."/>
            <person name="Paulsen I.T."/>
            <person name="Hattenrath-Lehmann T.K."/>
            <person name="Talmage S.C."/>
            <person name="Walker E.A."/>
            <person name="Koch F."/>
            <person name="Burson A.M."/>
            <person name="Marcoval M.A."/>
            <person name="Tang Y.Z."/>
            <person name="Lecleir G.R."/>
            <person name="Coyne K.J."/>
            <person name="Berg G.M."/>
            <person name="Bertrand E.M."/>
            <person name="Saito M.A."/>
            <person name="Gladyshev V.N."/>
            <person name="Grigoriev I.V."/>
        </authorList>
    </citation>
    <scope>NUCLEOTIDE SEQUENCE [LARGE SCALE GENOMIC DNA]</scope>
    <source>
        <strain evidence="3">CCMP 1984</strain>
    </source>
</reference>
<dbReference type="AlphaFoldDB" id="F0YT19"/>
<dbReference type="eggNOG" id="KOG1364">
    <property type="taxonomic scope" value="Eukaryota"/>
</dbReference>
<dbReference type="InterPro" id="IPR036249">
    <property type="entry name" value="Thioredoxin-like_sf"/>
</dbReference>
<dbReference type="CDD" id="cd02958">
    <property type="entry name" value="UAS"/>
    <property type="match status" value="1"/>
</dbReference>
<dbReference type="GO" id="GO:0005634">
    <property type="term" value="C:nucleus"/>
    <property type="evidence" value="ECO:0007669"/>
    <property type="project" value="TreeGrafter"/>
</dbReference>
<evidence type="ECO:0000313" key="2">
    <source>
        <dbReference type="EMBL" id="EGB01740.1"/>
    </source>
</evidence>
<dbReference type="Proteomes" id="UP000002729">
    <property type="component" value="Unassembled WGS sequence"/>
</dbReference>
<dbReference type="SUPFAM" id="SSF52833">
    <property type="entry name" value="Thioredoxin-like"/>
    <property type="match status" value="1"/>
</dbReference>
<keyword evidence="3" id="KW-1185">Reference proteome</keyword>
<gene>
    <name evidence="2" type="ORF">AURANDRAFT_69541</name>
</gene>
<dbReference type="RefSeq" id="XP_009043561.1">
    <property type="nucleotide sequence ID" value="XM_009045313.1"/>
</dbReference>
<dbReference type="InterPro" id="IPR050730">
    <property type="entry name" value="UBX_domain-protein"/>
</dbReference>
<dbReference type="KEGG" id="aaf:AURANDRAFT_69541"/>
<dbReference type="GO" id="GO:0043130">
    <property type="term" value="F:ubiquitin binding"/>
    <property type="evidence" value="ECO:0007669"/>
    <property type="project" value="TreeGrafter"/>
</dbReference>
<dbReference type="GeneID" id="20227597"/>
<feature type="non-terminal residue" evidence="2">
    <location>
        <position position="234"/>
    </location>
</feature>
<accession>F0YT19</accession>
<evidence type="ECO:0000256" key="1">
    <source>
        <dbReference type="SAM" id="MobiDB-lite"/>
    </source>
</evidence>
<feature type="region of interest" description="Disordered" evidence="1">
    <location>
        <begin position="1"/>
        <end position="75"/>
    </location>
</feature>
<organism evidence="3">
    <name type="scientific">Aureococcus anophagefferens</name>
    <name type="common">Harmful bloom alga</name>
    <dbReference type="NCBI Taxonomy" id="44056"/>
    <lineage>
        <taxon>Eukaryota</taxon>
        <taxon>Sar</taxon>
        <taxon>Stramenopiles</taxon>
        <taxon>Ochrophyta</taxon>
        <taxon>Pelagophyceae</taxon>
        <taxon>Pelagomonadales</taxon>
        <taxon>Pelagomonadaceae</taxon>
        <taxon>Aureococcus</taxon>
    </lineage>
</organism>
<dbReference type="Pfam" id="PF13899">
    <property type="entry name" value="Thioredoxin_7"/>
    <property type="match status" value="1"/>
</dbReference>
<name>F0YT19_AURAN</name>
<dbReference type="InParanoid" id="F0YT19"/>
<protein>
    <recommendedName>
        <fullName evidence="4">UAS domain-containing protein</fullName>
    </recommendedName>
</protein>
<dbReference type="EMBL" id="GL834250">
    <property type="protein sequence ID" value="EGB01740.1"/>
    <property type="molecule type" value="Genomic_DNA"/>
</dbReference>
<sequence>MADNVDAATSHDAEMAAALAAQDRARAAEEDEVRAPDDDATQPPPAAGAFDDDDGGAAAAPSSLETMFSPPTRLMHPGDFQAARAQGKTEGKWLLVVITNEQVFGCHQMNRDVWADEMVQAVVEASFILWLRPHTDPAAVTYADRYDKDRAIPQVLEVPGAAAPDGDAPPPPPPHQICAHPKHPHLAVVDPRTGGRLWMHEGVVDRDRLVELLGDVVERHDLEAQPVDPSHRSP</sequence>
<dbReference type="GO" id="GO:0043161">
    <property type="term" value="P:proteasome-mediated ubiquitin-dependent protein catabolic process"/>
    <property type="evidence" value="ECO:0007669"/>
    <property type="project" value="TreeGrafter"/>
</dbReference>
<evidence type="ECO:0000313" key="3">
    <source>
        <dbReference type="Proteomes" id="UP000002729"/>
    </source>
</evidence>
<feature type="compositionally biased region" description="Basic and acidic residues" evidence="1">
    <location>
        <begin position="23"/>
        <end position="37"/>
    </location>
</feature>
<dbReference type="Gene3D" id="3.40.30.10">
    <property type="entry name" value="Glutaredoxin"/>
    <property type="match status" value="1"/>
</dbReference>
<dbReference type="OrthoDB" id="270602at2759"/>